<organism evidence="2 3">
    <name type="scientific">Armillaria ostoyae</name>
    <name type="common">Armillaria root rot fungus</name>
    <dbReference type="NCBI Taxonomy" id="47428"/>
    <lineage>
        <taxon>Eukaryota</taxon>
        <taxon>Fungi</taxon>
        <taxon>Dikarya</taxon>
        <taxon>Basidiomycota</taxon>
        <taxon>Agaricomycotina</taxon>
        <taxon>Agaricomycetes</taxon>
        <taxon>Agaricomycetidae</taxon>
        <taxon>Agaricales</taxon>
        <taxon>Marasmiineae</taxon>
        <taxon>Physalacriaceae</taxon>
        <taxon>Armillaria</taxon>
    </lineage>
</organism>
<feature type="compositionally biased region" description="Basic and acidic residues" evidence="1">
    <location>
        <begin position="116"/>
        <end position="126"/>
    </location>
</feature>
<gene>
    <name evidence="2" type="ORF">ARMOST_11424</name>
</gene>
<feature type="region of interest" description="Disordered" evidence="1">
    <location>
        <begin position="1"/>
        <end position="27"/>
    </location>
</feature>
<protein>
    <submittedName>
        <fullName evidence="2">Uncharacterized protein</fullName>
    </submittedName>
</protein>
<feature type="compositionally biased region" description="Polar residues" evidence="1">
    <location>
        <begin position="85"/>
        <end position="112"/>
    </location>
</feature>
<evidence type="ECO:0000313" key="2">
    <source>
        <dbReference type="EMBL" id="SJL08065.1"/>
    </source>
</evidence>
<accession>A0A284RH36</accession>
<name>A0A284RH36_ARMOS</name>
<dbReference type="Proteomes" id="UP000219338">
    <property type="component" value="Unassembled WGS sequence"/>
</dbReference>
<dbReference type="EMBL" id="FUEG01000009">
    <property type="protein sequence ID" value="SJL08065.1"/>
    <property type="molecule type" value="Genomic_DNA"/>
</dbReference>
<evidence type="ECO:0000256" key="1">
    <source>
        <dbReference type="SAM" id="MobiDB-lite"/>
    </source>
</evidence>
<sequence>MGNGLEEFASKDGFPTRNKDRRTRPFLPPADGTSAWVRFTAVIFSDGDYSNNLCTTKTVQRTILEGRKVVMRVYGILVIASPSTDNIHSPNFAPKTQGTTVNNNAGMSQKSLETGWEDHRWPRSEPHPSASAFTSPS</sequence>
<evidence type="ECO:0000313" key="3">
    <source>
        <dbReference type="Proteomes" id="UP000219338"/>
    </source>
</evidence>
<keyword evidence="3" id="KW-1185">Reference proteome</keyword>
<proteinExistence type="predicted"/>
<feature type="region of interest" description="Disordered" evidence="1">
    <location>
        <begin position="85"/>
        <end position="137"/>
    </location>
</feature>
<reference evidence="3" key="1">
    <citation type="journal article" date="2017" name="Nat. Ecol. Evol.">
        <title>Genome expansion and lineage-specific genetic innovations in the forest pathogenic fungi Armillaria.</title>
        <authorList>
            <person name="Sipos G."/>
            <person name="Prasanna A.N."/>
            <person name="Walter M.C."/>
            <person name="O'Connor E."/>
            <person name="Balint B."/>
            <person name="Krizsan K."/>
            <person name="Kiss B."/>
            <person name="Hess J."/>
            <person name="Varga T."/>
            <person name="Slot J."/>
            <person name="Riley R."/>
            <person name="Boka B."/>
            <person name="Rigling D."/>
            <person name="Barry K."/>
            <person name="Lee J."/>
            <person name="Mihaltcheva S."/>
            <person name="LaButti K."/>
            <person name="Lipzen A."/>
            <person name="Waldron R."/>
            <person name="Moloney N.M."/>
            <person name="Sperisen C."/>
            <person name="Kredics L."/>
            <person name="Vagvoelgyi C."/>
            <person name="Patrignani A."/>
            <person name="Fitzpatrick D."/>
            <person name="Nagy I."/>
            <person name="Doyle S."/>
            <person name="Anderson J.B."/>
            <person name="Grigoriev I.V."/>
            <person name="Gueldener U."/>
            <person name="Muensterkoetter M."/>
            <person name="Nagy L.G."/>
        </authorList>
    </citation>
    <scope>NUCLEOTIDE SEQUENCE [LARGE SCALE GENOMIC DNA]</scope>
    <source>
        <strain evidence="3">C18/9</strain>
    </source>
</reference>
<dbReference type="AlphaFoldDB" id="A0A284RH36"/>